<organism evidence="7 8">
    <name type="scientific">Talaromyces islandicus</name>
    <name type="common">Penicillium islandicum</name>
    <dbReference type="NCBI Taxonomy" id="28573"/>
    <lineage>
        <taxon>Eukaryota</taxon>
        <taxon>Fungi</taxon>
        <taxon>Dikarya</taxon>
        <taxon>Ascomycota</taxon>
        <taxon>Pezizomycotina</taxon>
        <taxon>Eurotiomycetes</taxon>
        <taxon>Eurotiomycetidae</taxon>
        <taxon>Eurotiales</taxon>
        <taxon>Trichocomaceae</taxon>
        <taxon>Talaromyces</taxon>
        <taxon>Talaromyces sect. Islandici</taxon>
    </lineage>
</organism>
<feature type="transmembrane region" description="Helical" evidence="5">
    <location>
        <begin position="129"/>
        <end position="149"/>
    </location>
</feature>
<dbReference type="PROSITE" id="PS50850">
    <property type="entry name" value="MFS"/>
    <property type="match status" value="1"/>
</dbReference>
<accession>A0A0U1M3T3</accession>
<reference evidence="7 8" key="1">
    <citation type="submission" date="2015-04" db="EMBL/GenBank/DDBJ databases">
        <authorList>
            <person name="Syromyatnikov M.Y."/>
            <person name="Popov V.N."/>
        </authorList>
    </citation>
    <scope>NUCLEOTIDE SEQUENCE [LARGE SCALE GENOMIC DNA]</scope>
    <source>
        <strain evidence="7">WF-38-12</strain>
    </source>
</reference>
<name>A0A0U1M3T3_TALIS</name>
<evidence type="ECO:0000259" key="6">
    <source>
        <dbReference type="PROSITE" id="PS50850"/>
    </source>
</evidence>
<dbReference type="EMBL" id="CVMT01000007">
    <property type="protein sequence ID" value="CRG90253.1"/>
    <property type="molecule type" value="Genomic_DNA"/>
</dbReference>
<keyword evidence="8" id="KW-1185">Reference proteome</keyword>
<keyword evidence="2 5" id="KW-0812">Transmembrane</keyword>
<evidence type="ECO:0000256" key="3">
    <source>
        <dbReference type="ARBA" id="ARBA00022989"/>
    </source>
</evidence>
<protein>
    <submittedName>
        <fullName evidence="7">Putative transporter C1529,01</fullName>
    </submittedName>
</protein>
<dbReference type="InterPro" id="IPR036259">
    <property type="entry name" value="MFS_trans_sf"/>
</dbReference>
<feature type="transmembrane region" description="Helical" evidence="5">
    <location>
        <begin position="35"/>
        <end position="55"/>
    </location>
</feature>
<sequence length="467" mass="50508">MFPSTKSCRDSELQSTNDWASDPKNPVNWSLARQWVIILLLWGANTVASICSTAFEPALPYIMNDLGSHTSSLSAFTISIYLVGYCFGPLLVAPVSELYGRLMALYPGFVAYLAALAICGSSNSIAVFIVFRALMGFAGIVFLICGRAIIADIIAPKRRGLAVTLVTSGATFGPTLGPIVGGYIAETIGWRWIFWISIAFLGAFMIGCILILRETYPPILLARHQPESSTRTTEKTASQILLRACTRPLRFIFRSRLILLFTLYTSILNSYLYILLSTLGTTFQTVYGFSAGSSGLAYLGMMTGFVLSQVTLGIFSDLYANRQAQRRGSTDAKIRPEDRLPPLILGAVLLPCALLLYGWTLAKHTAWIAPIIGSGLVALAAMYSYIPVQIYVVDVYPLHTASATGAMSIIRSAISAVVPLGAGPLYARLGYGWGLTLLAGLALPFIVLGAVLVRWGEQIRAKEAVIS</sequence>
<dbReference type="PANTHER" id="PTHR23502:SF60">
    <property type="entry name" value="MAJOR FACILITATOR SUPERFAMILY (MFS) PROFILE DOMAIN-CONTAINING PROTEIN-RELATED"/>
    <property type="match status" value="1"/>
</dbReference>
<comment type="subcellular location">
    <subcellularLocation>
        <location evidence="1">Membrane</location>
        <topology evidence="1">Multi-pass membrane protein</topology>
    </subcellularLocation>
</comment>
<dbReference type="AlphaFoldDB" id="A0A0U1M3T3"/>
<dbReference type="GO" id="GO:0016020">
    <property type="term" value="C:membrane"/>
    <property type="evidence" value="ECO:0007669"/>
    <property type="project" value="UniProtKB-SubCell"/>
</dbReference>
<feature type="transmembrane region" description="Helical" evidence="5">
    <location>
        <begin position="192"/>
        <end position="212"/>
    </location>
</feature>
<keyword evidence="4 5" id="KW-0472">Membrane</keyword>
<dbReference type="OMA" id="AMYSYIP"/>
<dbReference type="InterPro" id="IPR020846">
    <property type="entry name" value="MFS_dom"/>
</dbReference>
<feature type="transmembrane region" description="Helical" evidence="5">
    <location>
        <begin position="75"/>
        <end position="92"/>
    </location>
</feature>
<evidence type="ECO:0000256" key="2">
    <source>
        <dbReference type="ARBA" id="ARBA00022692"/>
    </source>
</evidence>
<feature type="domain" description="Major facilitator superfamily (MFS) profile" evidence="6">
    <location>
        <begin position="37"/>
        <end position="457"/>
    </location>
</feature>
<feature type="transmembrane region" description="Helical" evidence="5">
    <location>
        <begin position="430"/>
        <end position="453"/>
    </location>
</feature>
<gene>
    <name evidence="7" type="ORF">PISL3812_07296</name>
</gene>
<dbReference type="InterPro" id="IPR011701">
    <property type="entry name" value="MFS"/>
</dbReference>
<dbReference type="PANTHER" id="PTHR23502">
    <property type="entry name" value="MAJOR FACILITATOR SUPERFAMILY"/>
    <property type="match status" value="1"/>
</dbReference>
<feature type="transmembrane region" description="Helical" evidence="5">
    <location>
        <begin position="104"/>
        <end position="123"/>
    </location>
</feature>
<feature type="transmembrane region" description="Helical" evidence="5">
    <location>
        <begin position="296"/>
        <end position="319"/>
    </location>
</feature>
<dbReference type="Gene3D" id="1.20.1250.20">
    <property type="entry name" value="MFS general substrate transporter like domains"/>
    <property type="match status" value="1"/>
</dbReference>
<dbReference type="OrthoDB" id="5296287at2759"/>
<feature type="transmembrane region" description="Helical" evidence="5">
    <location>
        <begin position="257"/>
        <end position="276"/>
    </location>
</feature>
<dbReference type="Pfam" id="PF07690">
    <property type="entry name" value="MFS_1"/>
    <property type="match status" value="1"/>
</dbReference>
<feature type="transmembrane region" description="Helical" evidence="5">
    <location>
        <begin position="340"/>
        <end position="360"/>
    </location>
</feature>
<dbReference type="SUPFAM" id="SSF103473">
    <property type="entry name" value="MFS general substrate transporter"/>
    <property type="match status" value="1"/>
</dbReference>
<feature type="transmembrane region" description="Helical" evidence="5">
    <location>
        <begin position="161"/>
        <end position="180"/>
    </location>
</feature>
<proteinExistence type="predicted"/>
<evidence type="ECO:0000256" key="1">
    <source>
        <dbReference type="ARBA" id="ARBA00004141"/>
    </source>
</evidence>
<feature type="transmembrane region" description="Helical" evidence="5">
    <location>
        <begin position="366"/>
        <end position="386"/>
    </location>
</feature>
<dbReference type="GO" id="GO:0022857">
    <property type="term" value="F:transmembrane transporter activity"/>
    <property type="evidence" value="ECO:0007669"/>
    <property type="project" value="InterPro"/>
</dbReference>
<dbReference type="Proteomes" id="UP000054383">
    <property type="component" value="Unassembled WGS sequence"/>
</dbReference>
<evidence type="ECO:0000313" key="7">
    <source>
        <dbReference type="EMBL" id="CRG90253.1"/>
    </source>
</evidence>
<evidence type="ECO:0000256" key="5">
    <source>
        <dbReference type="SAM" id="Phobius"/>
    </source>
</evidence>
<evidence type="ECO:0000313" key="8">
    <source>
        <dbReference type="Proteomes" id="UP000054383"/>
    </source>
</evidence>
<keyword evidence="3 5" id="KW-1133">Transmembrane helix</keyword>
<dbReference type="STRING" id="28573.A0A0U1M3T3"/>
<evidence type="ECO:0000256" key="4">
    <source>
        <dbReference type="ARBA" id="ARBA00023136"/>
    </source>
</evidence>